<dbReference type="InterPro" id="IPR003367">
    <property type="entry name" value="Thrombospondin_3-like_rpt"/>
</dbReference>
<dbReference type="Gene3D" id="4.10.1080.10">
    <property type="entry name" value="TSP type-3 repeat"/>
    <property type="match status" value="1"/>
</dbReference>
<evidence type="ECO:0000313" key="2">
    <source>
        <dbReference type="EMBL" id="AIE92943.1"/>
    </source>
</evidence>
<dbReference type="GO" id="GO:0005509">
    <property type="term" value="F:calcium ion binding"/>
    <property type="evidence" value="ECO:0007669"/>
    <property type="project" value="InterPro"/>
</dbReference>
<dbReference type="Pfam" id="PF02412">
    <property type="entry name" value="TSP_3"/>
    <property type="match status" value="1"/>
</dbReference>
<dbReference type="AlphaFoldDB" id="A0A075FP06"/>
<sequence length="783" mass="83168">MMGMTINESELIKEEIDLKQESTPNQITPSHIELWSSSSSLNPQIPFENCILSDIVVDSYGNTYVSGTFTSEIGFGSTTLNTFTDDYSVFVAKFSKSGTWDWAVQSTGDNAHSRAMTLDTNETKLYVVGNLVGNNSFGGYFASSVDKNMFVLSIGADTGEFKNIYTPSSSISSSGISNAEAVIARTGGGVYIAGEYELTLNLPGISPLPFTDGHTNAFVASLSELGWEWSTSTSCHLSICGDENATSLTLDHNGNVAVLGEMVANTTFGANADDAGPVLLGAGFTDVFVWTINSVDSFSINAISTNSTGVETPAKIIALGEELIISGNFVGEMNLSGINVSSYGGPVSSGFVGSLTFNGQQENWNWVRTVNGSSDSGPTSGRFTLIQLYIPWQITDIDVGQDNTIIVAGEYWGEAQLDSLIMPGTGSFNNLDAFVAQLSSQGDWLNMMIVGGPGPDGMTRVATSSNGQMHIGLDSDSVAITFGDSTHYPNDRSVIIGAFEWDRDKDSISDEMDQCEGYDDKIDEDNDGIPDACDPLIDSDGDSISDTLDRCPFIHAGDLDESGDGCPDEILVGCMDDTAHNYTNLANSNSTTCDYDWDDDGINDIDEIVGCMNNTADNFDPNATDPGRCNFTNTPTCPECEGGDTNNLGAAEEDDFSITGASDEVDLVVVGGATLLAGIGVSSVLGQIGRSAVPRSTSGRIKSREKKPGIDIDRIEDAMDAYDLIAGADSEKNLVICSNCGKDVQSIIDKQKSKDSPPSGFWTNCPECGPNGRLQIPSNDNVV</sequence>
<proteinExistence type="predicted"/>
<accession>A0A075FP06</accession>
<dbReference type="GO" id="GO:0007155">
    <property type="term" value="P:cell adhesion"/>
    <property type="evidence" value="ECO:0007669"/>
    <property type="project" value="InterPro"/>
</dbReference>
<reference evidence="2" key="1">
    <citation type="journal article" date="2014" name="Genome Biol. Evol.">
        <title>Pangenome evidence for extensive interdomain horizontal transfer affecting lineage core and shell genes in uncultured planktonic thaumarchaeota and euryarchaeota.</title>
        <authorList>
            <person name="Deschamps P."/>
            <person name="Zivanovic Y."/>
            <person name="Moreira D."/>
            <person name="Rodriguez-Valera F."/>
            <person name="Lopez-Garcia P."/>
        </authorList>
    </citation>
    <scope>NUCLEOTIDE SEQUENCE</scope>
</reference>
<dbReference type="InterPro" id="IPR052918">
    <property type="entry name" value="Motility_Chemotaxis_Reg"/>
</dbReference>
<dbReference type="PANTHER" id="PTHR35580">
    <property type="entry name" value="CELL SURFACE GLYCOPROTEIN (S-LAYER PROTEIN)-LIKE PROTEIN"/>
    <property type="match status" value="1"/>
</dbReference>
<name>A0A075FP06_9EURY</name>
<dbReference type="InterPro" id="IPR028974">
    <property type="entry name" value="TSP_type-3_rpt"/>
</dbReference>
<keyword evidence="1" id="KW-0732">Signal</keyword>
<organism evidence="2">
    <name type="scientific">uncultured marine group II/III euryarchaeote AD1000_30_D02</name>
    <dbReference type="NCBI Taxonomy" id="1457751"/>
    <lineage>
        <taxon>Archaea</taxon>
        <taxon>Methanobacteriati</taxon>
        <taxon>Methanobacteriota</taxon>
        <taxon>environmental samples</taxon>
    </lineage>
</organism>
<protein>
    <submittedName>
        <fullName evidence="2">Uncharacterized protein</fullName>
    </submittedName>
</protein>
<dbReference type="EMBL" id="KF900381">
    <property type="protein sequence ID" value="AIE92943.1"/>
    <property type="molecule type" value="Genomic_DNA"/>
</dbReference>
<evidence type="ECO:0000256" key="1">
    <source>
        <dbReference type="ARBA" id="ARBA00022729"/>
    </source>
</evidence>
<dbReference type="PANTHER" id="PTHR35580:SF1">
    <property type="entry name" value="PHYTASE-LIKE DOMAIN-CONTAINING PROTEIN"/>
    <property type="match status" value="1"/>
</dbReference>